<organism evidence="1 2">
    <name type="scientific">Stylosanthes scabra</name>
    <dbReference type="NCBI Taxonomy" id="79078"/>
    <lineage>
        <taxon>Eukaryota</taxon>
        <taxon>Viridiplantae</taxon>
        <taxon>Streptophyta</taxon>
        <taxon>Embryophyta</taxon>
        <taxon>Tracheophyta</taxon>
        <taxon>Spermatophyta</taxon>
        <taxon>Magnoliopsida</taxon>
        <taxon>eudicotyledons</taxon>
        <taxon>Gunneridae</taxon>
        <taxon>Pentapetalae</taxon>
        <taxon>rosids</taxon>
        <taxon>fabids</taxon>
        <taxon>Fabales</taxon>
        <taxon>Fabaceae</taxon>
        <taxon>Papilionoideae</taxon>
        <taxon>50 kb inversion clade</taxon>
        <taxon>dalbergioids sensu lato</taxon>
        <taxon>Dalbergieae</taxon>
        <taxon>Pterocarpus clade</taxon>
        <taxon>Stylosanthes</taxon>
    </lineage>
</organism>
<proteinExistence type="predicted"/>
<gene>
    <name evidence="1" type="ORF">PIB30_086186</name>
</gene>
<name>A0ABU6ZSD4_9FABA</name>
<keyword evidence="2" id="KW-1185">Reference proteome</keyword>
<dbReference type="EMBL" id="JASCZI010273326">
    <property type="protein sequence ID" value="MED6224651.1"/>
    <property type="molecule type" value="Genomic_DNA"/>
</dbReference>
<evidence type="ECO:0000313" key="2">
    <source>
        <dbReference type="Proteomes" id="UP001341840"/>
    </source>
</evidence>
<comment type="caution">
    <text evidence="1">The sequence shown here is derived from an EMBL/GenBank/DDBJ whole genome shotgun (WGS) entry which is preliminary data.</text>
</comment>
<sequence length="89" mass="10074">ELPKTLFVGALLVHNHLSHKPSTFCLGTSGYAGSPKTPQRYILYIGAVCGDSSQRDRRWQTKMRRVWFTPTIPATIDAEIRNTNRNSKN</sequence>
<dbReference type="Proteomes" id="UP001341840">
    <property type="component" value="Unassembled WGS sequence"/>
</dbReference>
<evidence type="ECO:0000313" key="1">
    <source>
        <dbReference type="EMBL" id="MED6224651.1"/>
    </source>
</evidence>
<feature type="non-terminal residue" evidence="1">
    <location>
        <position position="1"/>
    </location>
</feature>
<reference evidence="1 2" key="1">
    <citation type="journal article" date="2023" name="Plants (Basel)">
        <title>Bridging the Gap: Combining Genomics and Transcriptomics Approaches to Understand Stylosanthes scabra, an Orphan Legume from the Brazilian Caatinga.</title>
        <authorList>
            <person name="Ferreira-Neto J.R.C."/>
            <person name="da Silva M.D."/>
            <person name="Binneck E."/>
            <person name="de Melo N.F."/>
            <person name="da Silva R.H."/>
            <person name="de Melo A.L.T.M."/>
            <person name="Pandolfi V."/>
            <person name="Bustamante F.O."/>
            <person name="Brasileiro-Vidal A.C."/>
            <person name="Benko-Iseppon A.M."/>
        </authorList>
    </citation>
    <scope>NUCLEOTIDE SEQUENCE [LARGE SCALE GENOMIC DNA]</scope>
    <source>
        <tissue evidence="1">Leaves</tissue>
    </source>
</reference>
<protein>
    <submittedName>
        <fullName evidence="1">Uncharacterized protein</fullName>
    </submittedName>
</protein>
<accession>A0ABU6ZSD4</accession>